<dbReference type="Gene3D" id="3.90.226.10">
    <property type="entry name" value="2-enoyl-CoA Hydratase, Chain A, domain 1"/>
    <property type="match status" value="1"/>
</dbReference>
<reference evidence="3 4" key="1">
    <citation type="submission" date="2015-12" db="EMBL/GenBank/DDBJ databases">
        <authorList>
            <person name="Shamseldin A."/>
            <person name="Moawad H."/>
            <person name="Abd El-Rahim W.M."/>
            <person name="Sadowsky M.J."/>
        </authorList>
    </citation>
    <scope>NUCLEOTIDE SEQUENCE [LARGE SCALE GENOMIC DNA]</scope>
    <source>
        <strain evidence="3 4">Ar51</strain>
    </source>
</reference>
<dbReference type="PANTHER" id="PTHR11941:SF54">
    <property type="entry name" value="ENOYL-COA HYDRATASE, MITOCHONDRIAL"/>
    <property type="match status" value="1"/>
</dbReference>
<name>A0A0U3P8N5_9MICC</name>
<evidence type="ECO:0000256" key="2">
    <source>
        <dbReference type="RuleBase" id="RU003707"/>
    </source>
</evidence>
<dbReference type="AlphaFoldDB" id="A0A0U3P8N5"/>
<evidence type="ECO:0000313" key="4">
    <source>
        <dbReference type="Proteomes" id="UP000065151"/>
    </source>
</evidence>
<sequence length="262" mass="28446">MTHLTFTVQDQMATIVLDNPPQNRIDLQMADELSEAITAIGSSDARVVIIRSEGADFSFGGDIMTWPGAETRELRALFERYMSVFNQLELLPMPVIAEVQGLCFGGGFELALRADLIFAAESAEFGHPEQTLGIVTLLGGIYRVAERAGKARAAEWAMTSEKVPASEMSRAGVVNRVVSDDKLREEVLAFAQRIATGATRAYAAHKALLRTWSLGGVAAADQAMFDIAMPLFDREDTQAGLNSAVEALKAGRPRPVLEFQGR</sequence>
<dbReference type="GO" id="GO:0003824">
    <property type="term" value="F:catalytic activity"/>
    <property type="evidence" value="ECO:0007669"/>
    <property type="project" value="InterPro"/>
</dbReference>
<dbReference type="Proteomes" id="UP000065151">
    <property type="component" value="Chromosome"/>
</dbReference>
<dbReference type="Pfam" id="PF00378">
    <property type="entry name" value="ECH_1"/>
    <property type="match status" value="1"/>
</dbReference>
<gene>
    <name evidence="3" type="ORF">AU252_04935</name>
</gene>
<evidence type="ECO:0000256" key="1">
    <source>
        <dbReference type="ARBA" id="ARBA00005254"/>
    </source>
</evidence>
<evidence type="ECO:0000313" key="3">
    <source>
        <dbReference type="EMBL" id="ALV40595.1"/>
    </source>
</evidence>
<dbReference type="CDD" id="cd06558">
    <property type="entry name" value="crotonase-like"/>
    <property type="match status" value="1"/>
</dbReference>
<proteinExistence type="inferred from homology"/>
<accession>A0A0U3P8N5</accession>
<dbReference type="InterPro" id="IPR018376">
    <property type="entry name" value="Enoyl-CoA_hyd/isom_CS"/>
</dbReference>
<dbReference type="KEGG" id="psul:AU252_04935"/>
<dbReference type="InterPro" id="IPR001753">
    <property type="entry name" value="Enoyl-CoA_hydra/iso"/>
</dbReference>
<dbReference type="PANTHER" id="PTHR11941">
    <property type="entry name" value="ENOYL-COA HYDRATASE-RELATED"/>
    <property type="match status" value="1"/>
</dbReference>
<comment type="similarity">
    <text evidence="1 2">Belongs to the enoyl-CoA hydratase/isomerase family.</text>
</comment>
<dbReference type="GO" id="GO:0006635">
    <property type="term" value="P:fatty acid beta-oxidation"/>
    <property type="evidence" value="ECO:0007669"/>
    <property type="project" value="TreeGrafter"/>
</dbReference>
<dbReference type="STRING" id="121292.AU252_04935"/>
<organism evidence="3">
    <name type="scientific">Pseudarthrobacter sulfonivorans</name>
    <dbReference type="NCBI Taxonomy" id="121292"/>
    <lineage>
        <taxon>Bacteria</taxon>
        <taxon>Bacillati</taxon>
        <taxon>Actinomycetota</taxon>
        <taxon>Actinomycetes</taxon>
        <taxon>Micrococcales</taxon>
        <taxon>Micrococcaceae</taxon>
        <taxon>Pseudarthrobacter</taxon>
    </lineage>
</organism>
<protein>
    <submittedName>
        <fullName evidence="3">Enoyl-CoA hydratase</fullName>
    </submittedName>
</protein>
<dbReference type="PROSITE" id="PS00166">
    <property type="entry name" value="ENOYL_COA_HYDRATASE"/>
    <property type="match status" value="1"/>
</dbReference>
<dbReference type="InterPro" id="IPR029045">
    <property type="entry name" value="ClpP/crotonase-like_dom_sf"/>
</dbReference>
<dbReference type="EMBL" id="CP013747">
    <property type="protein sequence ID" value="ALV40595.1"/>
    <property type="molecule type" value="Genomic_DNA"/>
</dbReference>
<dbReference type="SUPFAM" id="SSF52096">
    <property type="entry name" value="ClpP/crotonase"/>
    <property type="match status" value="1"/>
</dbReference>